<evidence type="ECO:0008006" key="3">
    <source>
        <dbReference type="Google" id="ProtNLM"/>
    </source>
</evidence>
<name>A0ABW5QIN7_9HYPH</name>
<reference evidence="2" key="1">
    <citation type="journal article" date="2019" name="Int. J. Syst. Evol. Microbiol.">
        <title>The Global Catalogue of Microorganisms (GCM) 10K type strain sequencing project: providing services to taxonomists for standard genome sequencing and annotation.</title>
        <authorList>
            <consortium name="The Broad Institute Genomics Platform"/>
            <consortium name="The Broad Institute Genome Sequencing Center for Infectious Disease"/>
            <person name="Wu L."/>
            <person name="Ma J."/>
        </authorList>
    </citation>
    <scope>NUCLEOTIDE SEQUENCE [LARGE SCALE GENOMIC DNA]</scope>
    <source>
        <strain evidence="2">CCM 7427</strain>
    </source>
</reference>
<organism evidence="1 2">
    <name type="scientific">Devosia albogilva</name>
    <dbReference type="NCBI Taxonomy" id="429726"/>
    <lineage>
        <taxon>Bacteria</taxon>
        <taxon>Pseudomonadati</taxon>
        <taxon>Pseudomonadota</taxon>
        <taxon>Alphaproteobacteria</taxon>
        <taxon>Hyphomicrobiales</taxon>
        <taxon>Devosiaceae</taxon>
        <taxon>Devosia</taxon>
    </lineage>
</organism>
<sequence>MTVVSSTVGRPSTCLYIVLKAGEGWWVDREGKAFGPCGTKDDAEGAAFKLIELFGDPERPAEVWSPDDSGKIQLVWRGRVQG</sequence>
<evidence type="ECO:0000313" key="2">
    <source>
        <dbReference type="Proteomes" id="UP001597521"/>
    </source>
</evidence>
<dbReference type="EMBL" id="JBHUNP010000001">
    <property type="protein sequence ID" value="MFD2647433.1"/>
    <property type="molecule type" value="Genomic_DNA"/>
</dbReference>
<evidence type="ECO:0000313" key="1">
    <source>
        <dbReference type="EMBL" id="MFD2647433.1"/>
    </source>
</evidence>
<protein>
    <recommendedName>
        <fullName evidence="3">DUF2188 domain-containing protein</fullName>
    </recommendedName>
</protein>
<dbReference type="Proteomes" id="UP001597521">
    <property type="component" value="Unassembled WGS sequence"/>
</dbReference>
<keyword evidence="2" id="KW-1185">Reference proteome</keyword>
<gene>
    <name evidence="1" type="ORF">ACFSX5_06430</name>
</gene>
<dbReference type="RefSeq" id="WP_386832459.1">
    <property type="nucleotide sequence ID" value="NZ_JBHUNP010000001.1"/>
</dbReference>
<comment type="caution">
    <text evidence="1">The sequence shown here is derived from an EMBL/GenBank/DDBJ whole genome shotgun (WGS) entry which is preliminary data.</text>
</comment>
<proteinExistence type="predicted"/>
<accession>A0ABW5QIN7</accession>